<feature type="region of interest" description="Disordered" evidence="1">
    <location>
        <begin position="1"/>
        <end position="89"/>
    </location>
</feature>
<evidence type="ECO:0000313" key="3">
    <source>
        <dbReference type="Proteomes" id="UP001268864"/>
    </source>
</evidence>
<dbReference type="RefSeq" id="WP_310898477.1">
    <property type="nucleotide sequence ID" value="NZ_JAMQOS010000001.1"/>
</dbReference>
<dbReference type="EMBL" id="JAMQOS010000001">
    <property type="protein sequence ID" value="MDS0280630.1"/>
    <property type="molecule type" value="Genomic_DNA"/>
</dbReference>
<organism evidence="2 3">
    <name type="scientific">Haloarcula onubensis</name>
    <dbReference type="NCBI Taxonomy" id="2950539"/>
    <lineage>
        <taxon>Archaea</taxon>
        <taxon>Methanobacteriati</taxon>
        <taxon>Methanobacteriota</taxon>
        <taxon>Stenosarchaea group</taxon>
        <taxon>Halobacteria</taxon>
        <taxon>Halobacteriales</taxon>
        <taxon>Haloarculaceae</taxon>
        <taxon>Haloarcula</taxon>
    </lineage>
</organism>
<accession>A0ABU2FIN8</accession>
<proteinExistence type="predicted"/>
<evidence type="ECO:0000256" key="1">
    <source>
        <dbReference type="SAM" id="MobiDB-lite"/>
    </source>
</evidence>
<dbReference type="Proteomes" id="UP001268864">
    <property type="component" value="Unassembled WGS sequence"/>
</dbReference>
<keyword evidence="3" id="KW-1185">Reference proteome</keyword>
<protein>
    <submittedName>
        <fullName evidence="2">Uncharacterized protein</fullName>
    </submittedName>
</protein>
<sequence>MYSIPTADSTAEEAEADTNPWDFGDDYTVPTTGSSSEEAEADTNPNVSDTAVDEDDRGNDLLYPPQDDSDSSDTGQETPDAGGTSLDIDPTDILLSQALSGSFGDPFGESTVMGLSSTQALGGAGALLVLALLLSGGEA</sequence>
<name>A0ABU2FIN8_9EURY</name>
<gene>
    <name evidence="2" type="ORF">NDI86_00755</name>
</gene>
<evidence type="ECO:0000313" key="2">
    <source>
        <dbReference type="EMBL" id="MDS0280630.1"/>
    </source>
</evidence>
<comment type="caution">
    <text evidence="2">The sequence shown here is derived from an EMBL/GenBank/DDBJ whole genome shotgun (WGS) entry which is preliminary data.</text>
</comment>
<reference evidence="2 3" key="1">
    <citation type="submission" date="2022-06" db="EMBL/GenBank/DDBJ databases">
        <title>Halomicroarcula sp. a new haloarchaeum isolate from saline soil.</title>
        <authorList>
            <person name="Strakova D."/>
            <person name="Galisteo C."/>
            <person name="Sanchez-Porro C."/>
            <person name="Ventosa A."/>
        </authorList>
    </citation>
    <scope>NUCLEOTIDE SEQUENCE [LARGE SCALE GENOMIC DNA]</scope>
    <source>
        <strain evidence="2 3">S3CR25-11</strain>
    </source>
</reference>